<organism evidence="7 8">
    <name type="scientific">Caenorhabditis japonica</name>
    <dbReference type="NCBI Taxonomy" id="281687"/>
    <lineage>
        <taxon>Eukaryota</taxon>
        <taxon>Metazoa</taxon>
        <taxon>Ecdysozoa</taxon>
        <taxon>Nematoda</taxon>
        <taxon>Chromadorea</taxon>
        <taxon>Rhabditida</taxon>
        <taxon>Rhabditina</taxon>
        <taxon>Rhabditomorpha</taxon>
        <taxon>Rhabditoidea</taxon>
        <taxon>Rhabditidae</taxon>
        <taxon>Peloderinae</taxon>
        <taxon>Caenorhabditis</taxon>
    </lineage>
</organism>
<evidence type="ECO:0000256" key="2">
    <source>
        <dbReference type="ARBA" id="ARBA00009166"/>
    </source>
</evidence>
<evidence type="ECO:0000313" key="8">
    <source>
        <dbReference type="Proteomes" id="UP000005237"/>
    </source>
</evidence>
<feature type="transmembrane region" description="Helical" evidence="6">
    <location>
        <begin position="183"/>
        <end position="206"/>
    </location>
</feature>
<dbReference type="GO" id="GO:0016020">
    <property type="term" value="C:membrane"/>
    <property type="evidence" value="ECO:0007669"/>
    <property type="project" value="UniProtKB-SubCell"/>
</dbReference>
<feature type="transmembrane region" description="Helical" evidence="6">
    <location>
        <begin position="232"/>
        <end position="256"/>
    </location>
</feature>
<dbReference type="Pfam" id="PF10317">
    <property type="entry name" value="7TM_GPCR_Srd"/>
    <property type="match status" value="1"/>
</dbReference>
<reference evidence="8" key="1">
    <citation type="submission" date="2010-08" db="EMBL/GenBank/DDBJ databases">
        <authorList>
            <consortium name="Caenorhabditis japonica Sequencing Consortium"/>
            <person name="Wilson R.K."/>
        </authorList>
    </citation>
    <scope>NUCLEOTIDE SEQUENCE [LARGE SCALE GENOMIC DNA]</scope>
    <source>
        <strain evidence="8">DF5081</strain>
    </source>
</reference>
<evidence type="ECO:0000313" key="7">
    <source>
        <dbReference type="EnsemblMetazoa" id="CJA27110.1"/>
    </source>
</evidence>
<evidence type="ECO:0000256" key="6">
    <source>
        <dbReference type="SAM" id="Phobius"/>
    </source>
</evidence>
<comment type="subcellular location">
    <subcellularLocation>
        <location evidence="1">Membrane</location>
        <topology evidence="1">Multi-pass membrane protein</topology>
    </subcellularLocation>
</comment>
<keyword evidence="4 6" id="KW-1133">Transmembrane helix</keyword>
<name>A0A8R1E8F0_CAEJA</name>
<dbReference type="Proteomes" id="UP000005237">
    <property type="component" value="Unassembled WGS sequence"/>
</dbReference>
<proteinExistence type="inferred from homology"/>
<dbReference type="AlphaFoldDB" id="A0A8R1E8F0"/>
<sequence length="325" mass="36947">MLDLLTFVSLTHDIVAVLGMSFNLLLVYLALFQTPRVMRSYSTLIANFAITDFFACFFDLFVQQRLIPAGLTLGYVFNGPCKYIGSNVCYAGYSLLLHFISHSIWSLLLSFSYRCYILYEPTPSRHKLCLIILLIYIPSCFQWISFLWAQDDPAEIMEILDQKFPQYDLKGQTVSGTKNIMCFSALFTILHMILPISPVYTCILILRRKIIARLSFNGVNVTKDTKNLHTQLLMALTYQAIIPGINLISIFSYAIGQSGLYNHPALEYFTFTSVLFVPLLSPLASFIFVSHYRNFLTKKVLKVAKIEPKEKSVSATFYSSGIQNS</sequence>
<protein>
    <submittedName>
        <fullName evidence="7">Uncharacterized protein</fullName>
    </submittedName>
</protein>
<dbReference type="SUPFAM" id="SSF81321">
    <property type="entry name" value="Family A G protein-coupled receptor-like"/>
    <property type="match status" value="1"/>
</dbReference>
<evidence type="ECO:0000256" key="1">
    <source>
        <dbReference type="ARBA" id="ARBA00004141"/>
    </source>
</evidence>
<reference evidence="7" key="2">
    <citation type="submission" date="2022-06" db="UniProtKB">
        <authorList>
            <consortium name="EnsemblMetazoa"/>
        </authorList>
    </citation>
    <scope>IDENTIFICATION</scope>
    <source>
        <strain evidence="7">DF5081</strain>
    </source>
</reference>
<comment type="similarity">
    <text evidence="2">Belongs to the nematode receptor-like protein srd family.</text>
</comment>
<dbReference type="InterPro" id="IPR050920">
    <property type="entry name" value="Nematode_rcpt-like_delta"/>
</dbReference>
<feature type="transmembrane region" description="Helical" evidence="6">
    <location>
        <begin position="268"/>
        <end position="289"/>
    </location>
</feature>
<feature type="transmembrane region" description="Helical" evidence="6">
    <location>
        <begin position="14"/>
        <end position="32"/>
    </location>
</feature>
<keyword evidence="8" id="KW-1185">Reference proteome</keyword>
<dbReference type="PANTHER" id="PTHR22945">
    <property type="entry name" value="SERPENTINE RECEPTOR, CLASS D DELTA"/>
    <property type="match status" value="1"/>
</dbReference>
<dbReference type="InterPro" id="IPR019421">
    <property type="entry name" value="7TM_GPCR_serpentine_rcpt_Srd"/>
</dbReference>
<keyword evidence="3 6" id="KW-0812">Transmembrane</keyword>
<dbReference type="Gene3D" id="1.20.1070.10">
    <property type="entry name" value="Rhodopsin 7-helix transmembrane proteins"/>
    <property type="match status" value="1"/>
</dbReference>
<dbReference type="EnsemblMetazoa" id="CJA27110.1">
    <property type="protein sequence ID" value="CJA27110.1"/>
    <property type="gene ID" value="WBGene00182682"/>
</dbReference>
<accession>A0A8R1E8F0</accession>
<dbReference type="PANTHER" id="PTHR22945:SF90">
    <property type="entry name" value="G_PROTEIN_RECEP_F1_2 DOMAIN-CONTAINING PROTEIN"/>
    <property type="match status" value="1"/>
</dbReference>
<evidence type="ECO:0000256" key="4">
    <source>
        <dbReference type="ARBA" id="ARBA00022989"/>
    </source>
</evidence>
<feature type="transmembrane region" description="Helical" evidence="6">
    <location>
        <begin position="128"/>
        <end position="149"/>
    </location>
</feature>
<feature type="transmembrane region" description="Helical" evidence="6">
    <location>
        <begin position="44"/>
        <end position="62"/>
    </location>
</feature>
<feature type="transmembrane region" description="Helical" evidence="6">
    <location>
        <begin position="95"/>
        <end position="116"/>
    </location>
</feature>
<keyword evidence="5 6" id="KW-0472">Membrane</keyword>
<evidence type="ECO:0000256" key="3">
    <source>
        <dbReference type="ARBA" id="ARBA00022692"/>
    </source>
</evidence>
<evidence type="ECO:0000256" key="5">
    <source>
        <dbReference type="ARBA" id="ARBA00023136"/>
    </source>
</evidence>